<name>A0A916ZG91_9BACL</name>
<proteinExistence type="predicted"/>
<dbReference type="AlphaFoldDB" id="A0A916ZG91"/>
<organism evidence="1 2">
    <name type="scientific">Paenibacillus nasutitermitis</name>
    <dbReference type="NCBI Taxonomy" id="1652958"/>
    <lineage>
        <taxon>Bacteria</taxon>
        <taxon>Bacillati</taxon>
        <taxon>Bacillota</taxon>
        <taxon>Bacilli</taxon>
        <taxon>Bacillales</taxon>
        <taxon>Paenibacillaceae</taxon>
        <taxon>Paenibacillus</taxon>
    </lineage>
</organism>
<keyword evidence="2" id="KW-1185">Reference proteome</keyword>
<reference evidence="1" key="1">
    <citation type="journal article" date="2014" name="Int. J. Syst. Evol. Microbiol.">
        <title>Complete genome sequence of Corynebacterium casei LMG S-19264T (=DSM 44701T), isolated from a smear-ripened cheese.</title>
        <authorList>
            <consortium name="US DOE Joint Genome Institute (JGI-PGF)"/>
            <person name="Walter F."/>
            <person name="Albersmeier A."/>
            <person name="Kalinowski J."/>
            <person name="Ruckert C."/>
        </authorList>
    </citation>
    <scope>NUCLEOTIDE SEQUENCE</scope>
    <source>
        <strain evidence="1">CGMCC 1.15178</strain>
    </source>
</reference>
<dbReference type="Proteomes" id="UP000612456">
    <property type="component" value="Unassembled WGS sequence"/>
</dbReference>
<accession>A0A916ZG91</accession>
<gene>
    <name evidence="1" type="ORF">GCM10010911_62640</name>
</gene>
<protein>
    <submittedName>
        <fullName evidence="1">Uncharacterized protein</fullName>
    </submittedName>
</protein>
<evidence type="ECO:0000313" key="2">
    <source>
        <dbReference type="Proteomes" id="UP000612456"/>
    </source>
</evidence>
<evidence type="ECO:0000313" key="1">
    <source>
        <dbReference type="EMBL" id="GGD95425.1"/>
    </source>
</evidence>
<dbReference type="EMBL" id="BMHP01000007">
    <property type="protein sequence ID" value="GGD95425.1"/>
    <property type="molecule type" value="Genomic_DNA"/>
</dbReference>
<comment type="caution">
    <text evidence="1">The sequence shown here is derived from an EMBL/GenBank/DDBJ whole genome shotgun (WGS) entry which is preliminary data.</text>
</comment>
<reference evidence="1" key="2">
    <citation type="submission" date="2020-09" db="EMBL/GenBank/DDBJ databases">
        <authorList>
            <person name="Sun Q."/>
            <person name="Zhou Y."/>
        </authorList>
    </citation>
    <scope>NUCLEOTIDE SEQUENCE</scope>
    <source>
        <strain evidence="1">CGMCC 1.15178</strain>
    </source>
</reference>
<sequence length="48" mass="5501">MDKCYNGMRKGNQITEGENGITYYNCIGNWFGGYDWEPIFDVKEDGGN</sequence>